<keyword evidence="1" id="KW-0732">Signal</keyword>
<evidence type="ECO:0008006" key="7">
    <source>
        <dbReference type="Google" id="ProtNLM"/>
    </source>
</evidence>
<dbReference type="Gene3D" id="2.130.10.130">
    <property type="entry name" value="Integrin alpha, N-terminal"/>
    <property type="match status" value="3"/>
</dbReference>
<sequence>MLLFFYKTLFFLSSTSEIEASCFLGRRKVKRYNLFRFRIFSSLLPFLVSILISSSLLYCWSNPFYKPPIECVSNINNSLCPKENSFGLILTGILAGFLYAENAVTVSNVANYSILQSGFLTGKAQTPAVYVSLDGQPGSIVPVDSLSSWRYQLPAPSVTGTFWKLGTRHKISISAVDSFGNIFGSKSINVIKGPNRDTNGDGFADALLSVSPSNAVVGYGLVFLGHGDTGNPSPTPDSILTDGQAGGTYFGDRIGSGDFNGDGYADMVIGAQASPAFGTIGAAFIFHSSGPNGIQSQNLLSGGSYNTLIQGQNSGERLGSMVLGGDVNNDGYDDAILTSPWLNGVSYIFYSQGSSGVPSKNLGAGGLADIKYLGAADNFGSSSSVGDINADGYMDLVVGAPTFNTNQGRVYIFISNAGVLPLTPQYLISPNAQCPPGGGCNYASSMVQLADFNGDSCADLAVTAQGYNTNRGLVFVYHSNCGATNPFSNTPNTTLFGPSLSTCNGGTNCSFGVSMSSGDINGDGFADLLVGANQTSNNFGNAYIFQSAGSTGIPNVDLSSGGSAVAVLGGESAGLHFGIFTVLQDMNGDGLSDVLVSAPDPIATGASQVGKGKVHFFKTDPSTGMGNQNLNAGGKATATLTYSNGLSFGNSVASDQIDLLESKISFLFR</sequence>
<dbReference type="GO" id="GO:0007229">
    <property type="term" value="P:integrin-mediated signaling pathway"/>
    <property type="evidence" value="ECO:0007669"/>
    <property type="project" value="TreeGrafter"/>
</dbReference>
<dbReference type="PANTHER" id="PTHR23220:SF133">
    <property type="entry name" value="INTEGRIN ALPHA-PS2"/>
    <property type="match status" value="1"/>
</dbReference>
<dbReference type="Pfam" id="PF01839">
    <property type="entry name" value="FG-GAP"/>
    <property type="match status" value="4"/>
</dbReference>
<keyword evidence="2" id="KW-0677">Repeat</keyword>
<dbReference type="InterPro" id="IPR000413">
    <property type="entry name" value="Integrin_alpha"/>
</dbReference>
<keyword evidence="4" id="KW-0472">Membrane</keyword>
<dbReference type="GO" id="GO:0008305">
    <property type="term" value="C:integrin complex"/>
    <property type="evidence" value="ECO:0007669"/>
    <property type="project" value="InterPro"/>
</dbReference>
<protein>
    <recommendedName>
        <fullName evidence="7">FG-GAP repeat protein</fullName>
    </recommendedName>
</protein>
<dbReference type="GO" id="GO:0007160">
    <property type="term" value="P:cell-matrix adhesion"/>
    <property type="evidence" value="ECO:0007669"/>
    <property type="project" value="TreeGrafter"/>
</dbReference>
<feature type="transmembrane region" description="Helical" evidence="4">
    <location>
        <begin position="39"/>
        <end position="60"/>
    </location>
</feature>
<dbReference type="PRINTS" id="PR01185">
    <property type="entry name" value="INTEGRINA"/>
</dbReference>
<dbReference type="InterPro" id="IPR013517">
    <property type="entry name" value="FG-GAP"/>
</dbReference>
<comment type="caution">
    <text evidence="5">The sequence shown here is derived from an EMBL/GenBank/DDBJ whole genome shotgun (WGS) entry which is preliminary data.</text>
</comment>
<evidence type="ECO:0000256" key="4">
    <source>
        <dbReference type="SAM" id="Phobius"/>
    </source>
</evidence>
<proteinExistence type="predicted"/>
<keyword evidence="3" id="KW-0325">Glycoprotein</keyword>
<reference evidence="6" key="1">
    <citation type="submission" date="2018-05" db="EMBL/GenBank/DDBJ databases">
        <title>Leptospira yasudae sp. nov. and Leptospira stimsonii sp. nov., two pathogenic species of the genus Leptospira isolated from environmental sources.</title>
        <authorList>
            <person name="Casanovas-Massana A."/>
            <person name="Hamond C."/>
            <person name="Santos L.A."/>
            <person name="Hacker K.P."/>
            <person name="Balassiano I."/>
            <person name="Medeiros M.A."/>
            <person name="Reis M.G."/>
            <person name="Ko A.I."/>
            <person name="Wunder E.A."/>
        </authorList>
    </citation>
    <scope>NUCLEOTIDE SEQUENCE [LARGE SCALE GENOMIC DNA]</scope>
    <source>
        <strain evidence="6">Yale</strain>
    </source>
</reference>
<accession>A0A396ZEX5</accession>
<dbReference type="PANTHER" id="PTHR23220">
    <property type="entry name" value="INTEGRIN ALPHA"/>
    <property type="match status" value="1"/>
</dbReference>
<gene>
    <name evidence="5" type="ORF">DLM75_07985</name>
</gene>
<dbReference type="AlphaFoldDB" id="A0A396ZEX5"/>
<evidence type="ECO:0000256" key="3">
    <source>
        <dbReference type="ARBA" id="ARBA00023180"/>
    </source>
</evidence>
<name>A0A396ZEX5_9LEPT</name>
<evidence type="ECO:0000313" key="5">
    <source>
        <dbReference type="EMBL" id="RHX93075.1"/>
    </source>
</evidence>
<dbReference type="Proteomes" id="UP000265798">
    <property type="component" value="Unassembled WGS sequence"/>
</dbReference>
<dbReference type="GO" id="GO:0098609">
    <property type="term" value="P:cell-cell adhesion"/>
    <property type="evidence" value="ECO:0007669"/>
    <property type="project" value="TreeGrafter"/>
</dbReference>
<dbReference type="EMBL" id="QHCT01000001">
    <property type="protein sequence ID" value="RHX93075.1"/>
    <property type="molecule type" value="Genomic_DNA"/>
</dbReference>
<keyword evidence="4" id="KW-0812">Transmembrane</keyword>
<evidence type="ECO:0000256" key="2">
    <source>
        <dbReference type="ARBA" id="ARBA00022737"/>
    </source>
</evidence>
<organism evidence="5 6">
    <name type="scientific">Leptospira stimsonii</name>
    <dbReference type="NCBI Taxonomy" id="2202203"/>
    <lineage>
        <taxon>Bacteria</taxon>
        <taxon>Pseudomonadati</taxon>
        <taxon>Spirochaetota</taxon>
        <taxon>Spirochaetia</taxon>
        <taxon>Leptospirales</taxon>
        <taxon>Leptospiraceae</taxon>
        <taxon>Leptospira</taxon>
    </lineage>
</organism>
<keyword evidence="4" id="KW-1133">Transmembrane helix</keyword>
<evidence type="ECO:0000313" key="6">
    <source>
        <dbReference type="Proteomes" id="UP000265798"/>
    </source>
</evidence>
<dbReference type="InterPro" id="IPR013519">
    <property type="entry name" value="Int_alpha_beta-p"/>
</dbReference>
<evidence type="ECO:0000256" key="1">
    <source>
        <dbReference type="ARBA" id="ARBA00022729"/>
    </source>
</evidence>
<dbReference type="GO" id="GO:0033627">
    <property type="term" value="P:cell adhesion mediated by integrin"/>
    <property type="evidence" value="ECO:0007669"/>
    <property type="project" value="TreeGrafter"/>
</dbReference>
<dbReference type="GO" id="GO:0009897">
    <property type="term" value="C:external side of plasma membrane"/>
    <property type="evidence" value="ECO:0007669"/>
    <property type="project" value="TreeGrafter"/>
</dbReference>
<dbReference type="InterPro" id="IPR028994">
    <property type="entry name" value="Integrin_alpha_N"/>
</dbReference>
<dbReference type="PROSITE" id="PS51470">
    <property type="entry name" value="FG_GAP"/>
    <property type="match status" value="2"/>
</dbReference>
<dbReference type="GO" id="GO:0005178">
    <property type="term" value="F:integrin binding"/>
    <property type="evidence" value="ECO:0007669"/>
    <property type="project" value="TreeGrafter"/>
</dbReference>
<dbReference type="SUPFAM" id="SSF69318">
    <property type="entry name" value="Integrin alpha N-terminal domain"/>
    <property type="match status" value="2"/>
</dbReference>
<dbReference type="SMART" id="SM00191">
    <property type="entry name" value="Int_alpha"/>
    <property type="match status" value="6"/>
</dbReference>